<dbReference type="Gene3D" id="2.40.160.200">
    <property type="entry name" value="LURP1-related"/>
    <property type="match status" value="1"/>
</dbReference>
<organism evidence="2 3">
    <name type="scientific">Talaromyces atroroseus</name>
    <dbReference type="NCBI Taxonomy" id="1441469"/>
    <lineage>
        <taxon>Eukaryota</taxon>
        <taxon>Fungi</taxon>
        <taxon>Dikarya</taxon>
        <taxon>Ascomycota</taxon>
        <taxon>Pezizomycotina</taxon>
        <taxon>Eurotiomycetes</taxon>
        <taxon>Eurotiomycetidae</taxon>
        <taxon>Eurotiales</taxon>
        <taxon>Trichocomaceae</taxon>
        <taxon>Talaromyces</taxon>
        <taxon>Talaromyces sect. Trachyspermi</taxon>
    </lineage>
</organism>
<dbReference type="InterPro" id="IPR007612">
    <property type="entry name" value="LOR"/>
</dbReference>
<protein>
    <submittedName>
        <fullName evidence="2">Uncharacterized protein</fullName>
    </submittedName>
</protein>
<dbReference type="Pfam" id="PF04525">
    <property type="entry name" value="LOR"/>
    <property type="match status" value="1"/>
</dbReference>
<dbReference type="AlphaFoldDB" id="A0A225BED6"/>
<accession>A0A225BED6</accession>
<dbReference type="InterPro" id="IPR025659">
    <property type="entry name" value="Tubby-like_C"/>
</dbReference>
<keyword evidence="3" id="KW-1185">Reference proteome</keyword>
<comment type="caution">
    <text evidence="2">The sequence shown here is derived from an EMBL/GenBank/DDBJ whole genome shotgun (WGS) entry which is preliminary data.</text>
</comment>
<evidence type="ECO:0000313" key="2">
    <source>
        <dbReference type="EMBL" id="OKL64387.1"/>
    </source>
</evidence>
<dbReference type="OrthoDB" id="97518at2759"/>
<dbReference type="Proteomes" id="UP000214365">
    <property type="component" value="Unassembled WGS sequence"/>
</dbReference>
<evidence type="ECO:0000313" key="3">
    <source>
        <dbReference type="Proteomes" id="UP000214365"/>
    </source>
</evidence>
<dbReference type="InterPro" id="IPR038595">
    <property type="entry name" value="LOR_sf"/>
</dbReference>
<evidence type="ECO:0000256" key="1">
    <source>
        <dbReference type="ARBA" id="ARBA00005437"/>
    </source>
</evidence>
<dbReference type="EMBL" id="LFMY01000001">
    <property type="protein sequence ID" value="OKL64387.1"/>
    <property type="molecule type" value="Genomic_DNA"/>
</dbReference>
<dbReference type="SUPFAM" id="SSF54518">
    <property type="entry name" value="Tubby C-terminal domain-like"/>
    <property type="match status" value="1"/>
</dbReference>
<comment type="similarity">
    <text evidence="1">Belongs to the LOR family.</text>
</comment>
<dbReference type="GeneID" id="31000713"/>
<dbReference type="RefSeq" id="XP_020124508.1">
    <property type="nucleotide sequence ID" value="XM_020260821.1"/>
</dbReference>
<sequence>METLLEFQASPVAIVDGFIQAGETTITMRCHDRVFNDVEVRDESDELLFTVESKGVASMSWRRIVKDATGTPLFHFRKFFNYGVNRNWTVENSSGGELCTLEHVTKFLRKQHAVNLLIHHNQADDGKEATVEIRPKDQAGLTILVNIRGANVAEIQMTEVNIRRKCDRSVWKARIAGGVDLTLTIEVNVCDSTET</sequence>
<proteinExistence type="inferred from homology"/>
<dbReference type="STRING" id="1441469.A0A225BED6"/>
<gene>
    <name evidence="2" type="ORF">UA08_00958</name>
</gene>
<reference evidence="2 3" key="1">
    <citation type="submission" date="2015-06" db="EMBL/GenBank/DDBJ databases">
        <title>Talaromyces atroroseus IBT 11181 draft genome.</title>
        <authorList>
            <person name="Rasmussen K.B."/>
            <person name="Rasmussen S."/>
            <person name="Petersen B."/>
            <person name="Sicheritz-Ponten T."/>
            <person name="Mortensen U.H."/>
            <person name="Thrane U."/>
        </authorList>
    </citation>
    <scope>NUCLEOTIDE SEQUENCE [LARGE SCALE GENOMIC DNA]</scope>
    <source>
        <strain evidence="2 3">IBT 11181</strain>
    </source>
</reference>
<name>A0A225BED6_TALAT</name>